<name>A0A921RRA4_SORBI</name>
<organism evidence="2 3">
    <name type="scientific">Sorghum bicolor</name>
    <name type="common">Sorghum</name>
    <name type="synonym">Sorghum vulgare</name>
    <dbReference type="NCBI Taxonomy" id="4558"/>
    <lineage>
        <taxon>Eukaryota</taxon>
        <taxon>Viridiplantae</taxon>
        <taxon>Streptophyta</taxon>
        <taxon>Embryophyta</taxon>
        <taxon>Tracheophyta</taxon>
        <taxon>Spermatophyta</taxon>
        <taxon>Magnoliopsida</taxon>
        <taxon>Liliopsida</taxon>
        <taxon>Poales</taxon>
        <taxon>Poaceae</taxon>
        <taxon>PACMAD clade</taxon>
        <taxon>Panicoideae</taxon>
        <taxon>Andropogonodae</taxon>
        <taxon>Andropogoneae</taxon>
        <taxon>Sorghinae</taxon>
        <taxon>Sorghum</taxon>
    </lineage>
</organism>
<protein>
    <submittedName>
        <fullName evidence="2">Uncharacterized protein</fullName>
    </submittedName>
</protein>
<feature type="chain" id="PRO_5037870029" evidence="1">
    <location>
        <begin position="33"/>
        <end position="63"/>
    </location>
</feature>
<dbReference type="EMBL" id="CM027681">
    <property type="protein sequence ID" value="KAG0544666.1"/>
    <property type="molecule type" value="Genomic_DNA"/>
</dbReference>
<gene>
    <name evidence="2" type="ORF">BDA96_02G295700</name>
</gene>
<comment type="caution">
    <text evidence="2">The sequence shown here is derived from an EMBL/GenBank/DDBJ whole genome shotgun (WGS) entry which is preliminary data.</text>
</comment>
<sequence>MPPPPRSSRSYSAAGRLLGGLTILLPAVSSMACRLLTEPMDNDGVLVLQLPLSCMEIYGECSA</sequence>
<accession>A0A921RRA4</accession>
<keyword evidence="1" id="KW-0732">Signal</keyword>
<dbReference type="PROSITE" id="PS51257">
    <property type="entry name" value="PROKAR_LIPOPROTEIN"/>
    <property type="match status" value="1"/>
</dbReference>
<dbReference type="Proteomes" id="UP000807115">
    <property type="component" value="Chromosome 2"/>
</dbReference>
<evidence type="ECO:0000313" key="3">
    <source>
        <dbReference type="Proteomes" id="UP000807115"/>
    </source>
</evidence>
<evidence type="ECO:0000256" key="1">
    <source>
        <dbReference type="SAM" id="SignalP"/>
    </source>
</evidence>
<reference evidence="2" key="2">
    <citation type="submission" date="2020-10" db="EMBL/GenBank/DDBJ databases">
        <authorList>
            <person name="Cooper E.A."/>
            <person name="Brenton Z.W."/>
            <person name="Flinn B.S."/>
            <person name="Jenkins J."/>
            <person name="Shu S."/>
            <person name="Flowers D."/>
            <person name="Luo F."/>
            <person name="Wang Y."/>
            <person name="Xia P."/>
            <person name="Barry K."/>
            <person name="Daum C."/>
            <person name="Lipzen A."/>
            <person name="Yoshinaga Y."/>
            <person name="Schmutz J."/>
            <person name="Saski C."/>
            <person name="Vermerris W."/>
            <person name="Kresovich S."/>
        </authorList>
    </citation>
    <scope>NUCLEOTIDE SEQUENCE</scope>
</reference>
<reference evidence="2" key="1">
    <citation type="journal article" date="2019" name="BMC Genomics">
        <title>A new reference genome for Sorghum bicolor reveals high levels of sequence similarity between sweet and grain genotypes: implications for the genetics of sugar metabolism.</title>
        <authorList>
            <person name="Cooper E.A."/>
            <person name="Brenton Z.W."/>
            <person name="Flinn B.S."/>
            <person name="Jenkins J."/>
            <person name="Shu S."/>
            <person name="Flowers D."/>
            <person name="Luo F."/>
            <person name="Wang Y."/>
            <person name="Xia P."/>
            <person name="Barry K."/>
            <person name="Daum C."/>
            <person name="Lipzen A."/>
            <person name="Yoshinaga Y."/>
            <person name="Schmutz J."/>
            <person name="Saski C."/>
            <person name="Vermerris W."/>
            <person name="Kresovich S."/>
        </authorList>
    </citation>
    <scope>NUCLEOTIDE SEQUENCE</scope>
</reference>
<feature type="signal peptide" evidence="1">
    <location>
        <begin position="1"/>
        <end position="32"/>
    </location>
</feature>
<proteinExistence type="predicted"/>
<dbReference type="AlphaFoldDB" id="A0A921RRA4"/>
<evidence type="ECO:0000313" key="2">
    <source>
        <dbReference type="EMBL" id="KAG0544666.1"/>
    </source>
</evidence>